<organism evidence="1 2">
    <name type="scientific">Pseudobacteroides cellulosolvens ATCC 35603 = DSM 2933</name>
    <dbReference type="NCBI Taxonomy" id="398512"/>
    <lineage>
        <taxon>Bacteria</taxon>
        <taxon>Bacillati</taxon>
        <taxon>Bacillota</taxon>
        <taxon>Clostridia</taxon>
        <taxon>Eubacteriales</taxon>
        <taxon>Oscillospiraceae</taxon>
        <taxon>Pseudobacteroides</taxon>
    </lineage>
</organism>
<reference evidence="2" key="1">
    <citation type="submission" date="2015-07" db="EMBL/GenBank/DDBJ databases">
        <title>Near-Complete Genome Sequence of the Cellulolytic Bacterium Bacteroides (Pseudobacteroides) cellulosolvens ATCC 35603.</title>
        <authorList>
            <person name="Dassa B."/>
            <person name="Utturkar S.M."/>
            <person name="Klingeman D.M."/>
            <person name="Hurt R.A."/>
            <person name="Keller M."/>
            <person name="Xu J."/>
            <person name="Reddy Y.H.K."/>
            <person name="Borovok I."/>
            <person name="Grinberg I.R."/>
            <person name="Lamed R."/>
            <person name="Zhivin O."/>
            <person name="Bayer E.A."/>
            <person name="Brown S.D."/>
        </authorList>
    </citation>
    <scope>NUCLEOTIDE SEQUENCE [LARGE SCALE GENOMIC DNA]</scope>
    <source>
        <strain evidence="2">DSM 2933</strain>
    </source>
</reference>
<dbReference type="Proteomes" id="UP000036923">
    <property type="component" value="Unassembled WGS sequence"/>
</dbReference>
<evidence type="ECO:0000313" key="1">
    <source>
        <dbReference type="EMBL" id="KNY25339.1"/>
    </source>
</evidence>
<dbReference type="STRING" id="398512.Bccel_0599"/>
<proteinExistence type="predicted"/>
<accession>A0A0L6JHY7</accession>
<name>A0A0L6JHY7_9FIRM</name>
<dbReference type="RefSeq" id="WP_036943914.1">
    <property type="nucleotide sequence ID" value="NZ_JQKC01000024.1"/>
</dbReference>
<gene>
    <name evidence="1" type="ORF">Bccel_0599</name>
</gene>
<evidence type="ECO:0000313" key="2">
    <source>
        <dbReference type="Proteomes" id="UP000036923"/>
    </source>
</evidence>
<dbReference type="AlphaFoldDB" id="A0A0L6JHY7"/>
<protein>
    <submittedName>
        <fullName evidence="1">Uncharacterized protein</fullName>
    </submittedName>
</protein>
<keyword evidence="2" id="KW-1185">Reference proteome</keyword>
<sequence>MTPFQIWLRDFTGYFNRAADDELLLHGRIIEANIVQAANVFVARNGFDPFSARGNFGQYWSLVRFGLINSGMPKKDYKQLEGLVESFNSGTNWE</sequence>
<comment type="caution">
    <text evidence="1">The sequence shown here is derived from an EMBL/GenBank/DDBJ whole genome shotgun (WGS) entry which is preliminary data.</text>
</comment>
<dbReference type="EMBL" id="LGTC01000001">
    <property type="protein sequence ID" value="KNY25339.1"/>
    <property type="molecule type" value="Genomic_DNA"/>
</dbReference>